<evidence type="ECO:0000313" key="6">
    <source>
        <dbReference type="EMBL" id="KIL30484.1"/>
    </source>
</evidence>
<dbReference type="SUPFAM" id="SSF53335">
    <property type="entry name" value="S-adenosyl-L-methionine-dependent methyltransferases"/>
    <property type="match status" value="1"/>
</dbReference>
<evidence type="ECO:0000256" key="3">
    <source>
        <dbReference type="ARBA" id="ARBA00022747"/>
    </source>
</evidence>
<dbReference type="GO" id="GO:0009307">
    <property type="term" value="P:DNA restriction-modification system"/>
    <property type="evidence" value="ECO:0007669"/>
    <property type="project" value="UniProtKB-KW"/>
</dbReference>
<dbReference type="GO" id="GO:0008168">
    <property type="term" value="F:methyltransferase activity"/>
    <property type="evidence" value="ECO:0007669"/>
    <property type="project" value="UniProtKB-KW"/>
</dbReference>
<evidence type="ECO:0000256" key="1">
    <source>
        <dbReference type="ARBA" id="ARBA00022603"/>
    </source>
</evidence>
<dbReference type="EMBL" id="JSXS01000119">
    <property type="protein sequence ID" value="KIL30484.1"/>
    <property type="molecule type" value="Genomic_DNA"/>
</dbReference>
<dbReference type="PRINTS" id="PR00508">
    <property type="entry name" value="S21N4MTFRASE"/>
</dbReference>
<sequence length="261" mass="29982">MGKELLGSIQLNKAYQLDCLEGMKLIPDKSVDMILCDLPYGTTQNKWDSIIPLDKLWEQYERIIKDNGAIVLTAQTPFDKVLGGSNLKLLKYEWIWEKNRGTGHLNAKKMPMKNHENILVFYKKLPTYNPQMREGEPYQRLNCSKNALNKGNYGKTKDSHSTVSDGKRYPLSVLDFAVVERTIHPTQKPVELFEYLIKTYTNEGEIVLDNCLGSGTTAIACELNNRKWIGFETEQQYIELINKRLDSIQLNYNLENLNGLT</sequence>
<accession>A0ABD3ZQM7</accession>
<feature type="domain" description="DNA methylase N-4/N-6" evidence="5">
    <location>
        <begin position="31"/>
        <end position="243"/>
    </location>
</feature>
<keyword evidence="2 6" id="KW-0808">Transferase</keyword>
<dbReference type="GO" id="GO:0032259">
    <property type="term" value="P:methylation"/>
    <property type="evidence" value="ECO:0007669"/>
    <property type="project" value="UniProtKB-KW"/>
</dbReference>
<comment type="similarity">
    <text evidence="4">Belongs to the N(4)/N(6)-methyltransferase family.</text>
</comment>
<dbReference type="RefSeq" id="WP_017697098.1">
    <property type="nucleotide sequence ID" value="NZ_JSXS01000119.1"/>
</dbReference>
<comment type="caution">
    <text evidence="6">The sequence shown here is derived from an EMBL/GenBank/DDBJ whole genome shotgun (WGS) entry which is preliminary data.</text>
</comment>
<dbReference type="Gene3D" id="3.40.50.150">
    <property type="entry name" value="Vaccinia Virus protein VP39"/>
    <property type="match status" value="1"/>
</dbReference>
<dbReference type="Proteomes" id="UP000031970">
    <property type="component" value="Unassembled WGS sequence"/>
</dbReference>
<name>A0ABD3ZQM7_BACIU</name>
<keyword evidence="1 6" id="KW-0489">Methyltransferase</keyword>
<evidence type="ECO:0000313" key="7">
    <source>
        <dbReference type="Proteomes" id="UP000031970"/>
    </source>
</evidence>
<proteinExistence type="inferred from homology"/>
<dbReference type="AlphaFoldDB" id="A0ABD3ZQM7"/>
<keyword evidence="3" id="KW-0680">Restriction system</keyword>
<organism evidence="6 7">
    <name type="scientific">Bacillus subtilis subsp. subtilis</name>
    <dbReference type="NCBI Taxonomy" id="135461"/>
    <lineage>
        <taxon>Bacteria</taxon>
        <taxon>Bacillati</taxon>
        <taxon>Bacillota</taxon>
        <taxon>Bacilli</taxon>
        <taxon>Bacillales</taxon>
        <taxon>Bacillaceae</taxon>
        <taxon>Bacillus</taxon>
    </lineage>
</organism>
<evidence type="ECO:0000259" key="5">
    <source>
        <dbReference type="Pfam" id="PF01555"/>
    </source>
</evidence>
<evidence type="ECO:0000256" key="4">
    <source>
        <dbReference type="RuleBase" id="RU362026"/>
    </source>
</evidence>
<dbReference type="InterPro" id="IPR001091">
    <property type="entry name" value="RM_Methyltransferase"/>
</dbReference>
<dbReference type="InterPro" id="IPR029063">
    <property type="entry name" value="SAM-dependent_MTases_sf"/>
</dbReference>
<dbReference type="InterPro" id="IPR002941">
    <property type="entry name" value="DNA_methylase_N4/N6"/>
</dbReference>
<evidence type="ECO:0000256" key="2">
    <source>
        <dbReference type="ARBA" id="ARBA00022679"/>
    </source>
</evidence>
<reference evidence="6 7" key="1">
    <citation type="submission" date="2014-11" db="EMBL/GenBank/DDBJ databases">
        <title>Draft Genome Sequences of Nine Bacillus subtilis Strains that Form Spores with High Heat-Resistance.</title>
        <authorList>
            <person name="Krawcyk A.O."/>
            <person name="Berendsen E.M."/>
            <person name="de Jong A."/>
            <person name="Holsappel S."/>
            <person name="Eijlander R.T."/>
            <person name="Wells-Bennik M."/>
            <person name="Kuipers O.P."/>
        </authorList>
    </citation>
    <scope>NUCLEOTIDE SEQUENCE [LARGE SCALE GENOMIC DNA]</scope>
    <source>
        <strain evidence="6 7">B4067</strain>
    </source>
</reference>
<protein>
    <recommendedName>
        <fullName evidence="4">Methyltransferase</fullName>
        <ecNumber evidence="4">2.1.1.-</ecNumber>
    </recommendedName>
</protein>
<dbReference type="EC" id="2.1.1.-" evidence="4"/>
<dbReference type="Pfam" id="PF01555">
    <property type="entry name" value="N6_N4_Mtase"/>
    <property type="match status" value="1"/>
</dbReference>
<gene>
    <name evidence="6" type="ORF">B4067_2231</name>
</gene>